<dbReference type="Gene3D" id="1.25.40.10">
    <property type="entry name" value="Tetratricopeptide repeat domain"/>
    <property type="match status" value="2"/>
</dbReference>
<evidence type="ECO:0000259" key="5">
    <source>
        <dbReference type="PROSITE" id="PS50043"/>
    </source>
</evidence>
<keyword evidence="1" id="KW-0547">Nucleotide-binding</keyword>
<dbReference type="SMART" id="SM00421">
    <property type="entry name" value="HTH_LUXR"/>
    <property type="match status" value="1"/>
</dbReference>
<evidence type="ECO:0000313" key="6">
    <source>
        <dbReference type="EMBL" id="UOF91042.1"/>
    </source>
</evidence>
<evidence type="ECO:0000256" key="2">
    <source>
        <dbReference type="ARBA" id="ARBA00022840"/>
    </source>
</evidence>
<keyword evidence="2" id="KW-0067">ATP-binding</keyword>
<dbReference type="Pfam" id="PF13191">
    <property type="entry name" value="AAA_16"/>
    <property type="match status" value="1"/>
</dbReference>
<dbReference type="CDD" id="cd06170">
    <property type="entry name" value="LuxR_C_like"/>
    <property type="match status" value="1"/>
</dbReference>
<keyword evidence="3" id="KW-0805">Transcription regulation</keyword>
<evidence type="ECO:0000313" key="7">
    <source>
        <dbReference type="Proteomes" id="UP000830167"/>
    </source>
</evidence>
<dbReference type="Pfam" id="PF00196">
    <property type="entry name" value="GerE"/>
    <property type="match status" value="1"/>
</dbReference>
<dbReference type="Gene3D" id="1.10.10.10">
    <property type="entry name" value="Winged helix-like DNA-binding domain superfamily/Winged helix DNA-binding domain"/>
    <property type="match status" value="1"/>
</dbReference>
<sequence>MTGTQRMVGRLSEVQVIAKAVARVANGEGGTILVGGEAGIGKTTLVNHVLQSCAETSLSSIPCRCLGPGETIPYGPWREAFLNLQMRGGRWDPSLLPAPFGSAPALADSFEVALSLIRWLQNAEGPLVIIIDDLQWSDRASMDLLRHLSGRLHGVPLLVIGVYRSEDLHRSTEMHRYFSDMLRTGSQRILLQELNRAEVEELTRVTIPHLDSPSRLANEVYRLTHGFPLFVAEILEQFKGGQHVTVPLSETVQQAIDSKLNLLAPTYVPILEEAAQIGELFSYRLLADISISTQEAVTAALGDAKRLGIIRNMDDQPDMFQFRHAIVRSHLMDRMLGIQLVRCHQTIAEVLERTSPDAIDAIAFHYRRANDPRSVQFLVIAGDQALHIGAILDAEERYRQALESTPKGGPMHAEILLKLGFCMQRRNGTDAVRYFETALDAGRQSEDLPVEAWVRHLLYERAYFRGDRVVLDDIAALLTLQEQLLTNERYIKLEQLFFRGHCEYPRIVTVYWSFLYTHGRLEEAEQLLNDLQTRVGTHHPQVLRMKTRLSAFLGRLDETIATARELSKAAYQQHDDWSATILFANYLYHTYLSKTDQPDKVDAVIQELLLLENEINGKNGLGFMPKDYSASGFYHYTRGNWAEGHKHLSEYVLAESEPDPLITWFAAVMLVETGDNEHLDAVLSKLAPFRPADPPSPSTTVFIWVHAIRAQAHLLRNEVELAKAWLDAADVHPLSQVSKLHRPLLDIAWSDYYRQTEDQTRAIEACERALTWAESVPIPWFVIKARRRFGELQGEHSQYTEAFKLLEDSAALAETCRLPYETALCHLSTGRVWRMFETTAEITDHSEVAARRGAVVKSLQTALDVFTRLGAREQAETERLLDGVHAAAKAVIASTSRAVSDVLTKREWEVARLVAEGLTDKEVAAKLYVSPRTVDHHLRNIFRKLDVRHRAALAAHLMKQEV</sequence>
<organism evidence="6 7">
    <name type="scientific">Fodinisporobacter ferrooxydans</name>
    <dbReference type="NCBI Taxonomy" id="2901836"/>
    <lineage>
        <taxon>Bacteria</taxon>
        <taxon>Bacillati</taxon>
        <taxon>Bacillota</taxon>
        <taxon>Bacilli</taxon>
        <taxon>Bacillales</taxon>
        <taxon>Alicyclobacillaceae</taxon>
        <taxon>Fodinisporobacter</taxon>
    </lineage>
</organism>
<dbReference type="InterPro" id="IPR011990">
    <property type="entry name" value="TPR-like_helical_dom_sf"/>
</dbReference>
<dbReference type="Gene3D" id="3.40.50.300">
    <property type="entry name" value="P-loop containing nucleotide triphosphate hydrolases"/>
    <property type="match status" value="1"/>
</dbReference>
<protein>
    <submittedName>
        <fullName evidence="6">AAA family ATPase</fullName>
    </submittedName>
</protein>
<evidence type="ECO:0000256" key="4">
    <source>
        <dbReference type="ARBA" id="ARBA00023163"/>
    </source>
</evidence>
<gene>
    <name evidence="6" type="ORF">LSG31_01810</name>
</gene>
<dbReference type="InterPro" id="IPR036388">
    <property type="entry name" value="WH-like_DNA-bd_sf"/>
</dbReference>
<evidence type="ECO:0000256" key="3">
    <source>
        <dbReference type="ARBA" id="ARBA00023015"/>
    </source>
</evidence>
<dbReference type="SUPFAM" id="SSF46894">
    <property type="entry name" value="C-terminal effector domain of the bipartite response regulators"/>
    <property type="match status" value="1"/>
</dbReference>
<dbReference type="InterPro" id="IPR041664">
    <property type="entry name" value="AAA_16"/>
</dbReference>
<dbReference type="InterPro" id="IPR000792">
    <property type="entry name" value="Tscrpt_reg_LuxR_C"/>
</dbReference>
<keyword evidence="7" id="KW-1185">Reference proteome</keyword>
<evidence type="ECO:0000256" key="1">
    <source>
        <dbReference type="ARBA" id="ARBA00022741"/>
    </source>
</evidence>
<accession>A0ABY4CNL7</accession>
<dbReference type="PANTHER" id="PTHR16305:SF28">
    <property type="entry name" value="GUANYLATE CYCLASE DOMAIN-CONTAINING PROTEIN"/>
    <property type="match status" value="1"/>
</dbReference>
<dbReference type="InterPro" id="IPR016032">
    <property type="entry name" value="Sig_transdc_resp-reg_C-effctor"/>
</dbReference>
<name>A0ABY4CNL7_9BACL</name>
<dbReference type="RefSeq" id="WP_347437733.1">
    <property type="nucleotide sequence ID" value="NZ_CP089291.1"/>
</dbReference>
<dbReference type="InterPro" id="IPR027417">
    <property type="entry name" value="P-loop_NTPase"/>
</dbReference>
<dbReference type="SUPFAM" id="SSF48452">
    <property type="entry name" value="TPR-like"/>
    <property type="match status" value="2"/>
</dbReference>
<dbReference type="EMBL" id="CP089291">
    <property type="protein sequence ID" value="UOF91042.1"/>
    <property type="molecule type" value="Genomic_DNA"/>
</dbReference>
<dbReference type="PANTHER" id="PTHR16305">
    <property type="entry name" value="TESTICULAR SOLUBLE ADENYLYL CYCLASE"/>
    <property type="match status" value="1"/>
</dbReference>
<keyword evidence="4" id="KW-0804">Transcription</keyword>
<dbReference type="PROSITE" id="PS50043">
    <property type="entry name" value="HTH_LUXR_2"/>
    <property type="match status" value="1"/>
</dbReference>
<dbReference type="Proteomes" id="UP000830167">
    <property type="component" value="Chromosome"/>
</dbReference>
<dbReference type="PRINTS" id="PR00038">
    <property type="entry name" value="HTHLUXR"/>
</dbReference>
<dbReference type="SUPFAM" id="SSF52540">
    <property type="entry name" value="P-loop containing nucleoside triphosphate hydrolases"/>
    <property type="match status" value="1"/>
</dbReference>
<proteinExistence type="predicted"/>
<reference evidence="6" key="1">
    <citation type="submission" date="2021-12" db="EMBL/GenBank/DDBJ databases">
        <title>Alicyclobacillaceae gen. nov., sp. nov., isolated from chalcocite enrichment system.</title>
        <authorList>
            <person name="Jiang Z."/>
        </authorList>
    </citation>
    <scope>NUCLEOTIDE SEQUENCE</scope>
    <source>
        <strain evidence="6">MYW30-H2</strain>
    </source>
</reference>
<feature type="domain" description="HTH luxR-type" evidence="5">
    <location>
        <begin position="896"/>
        <end position="961"/>
    </location>
</feature>